<protein>
    <submittedName>
        <fullName evidence="2">MBL fold metallo-hydrolase</fullName>
    </submittedName>
</protein>
<evidence type="ECO:0000259" key="1">
    <source>
        <dbReference type="Pfam" id="PF00753"/>
    </source>
</evidence>
<feature type="domain" description="Metallo-beta-lactamase" evidence="1">
    <location>
        <begin position="19"/>
        <end position="64"/>
    </location>
</feature>
<proteinExistence type="predicted"/>
<sequence>MSALDFEVIDSPDSSLNKTSVLVTGPNDALLVDAGFTRSDGRRLAERIRATGKRLTTVFVSHGD</sequence>
<dbReference type="Gene3D" id="3.60.15.10">
    <property type="entry name" value="Ribonuclease Z/Hydroxyacylglutathione hydrolase-like"/>
    <property type="match status" value="1"/>
</dbReference>
<comment type="caution">
    <text evidence="2">The sequence shown here is derived from an EMBL/GenBank/DDBJ whole genome shotgun (WGS) entry which is preliminary data.</text>
</comment>
<keyword evidence="2" id="KW-0378">Hydrolase</keyword>
<dbReference type="GO" id="GO:0016787">
    <property type="term" value="F:hydrolase activity"/>
    <property type="evidence" value="ECO:0007669"/>
    <property type="project" value="UniProtKB-KW"/>
</dbReference>
<dbReference type="Pfam" id="PF00753">
    <property type="entry name" value="Lactamase_B"/>
    <property type="match status" value="1"/>
</dbReference>
<keyword evidence="3" id="KW-1185">Reference proteome</keyword>
<dbReference type="Proteomes" id="UP000450000">
    <property type="component" value="Unassembled WGS sequence"/>
</dbReference>
<dbReference type="InterPro" id="IPR001279">
    <property type="entry name" value="Metallo-B-lactamas"/>
</dbReference>
<reference evidence="2 3" key="1">
    <citation type="submission" date="2019-09" db="EMBL/GenBank/DDBJ databases">
        <title>Genome Sequences of Streptomyces kaniharaensis ATCC 21070.</title>
        <authorList>
            <person name="Zhu W."/>
            <person name="De Crecy-Lagard V."/>
            <person name="Richards N.G."/>
        </authorList>
    </citation>
    <scope>NUCLEOTIDE SEQUENCE [LARGE SCALE GENOMIC DNA]</scope>
    <source>
        <strain evidence="2 3">SF-557</strain>
    </source>
</reference>
<dbReference type="InterPro" id="IPR036866">
    <property type="entry name" value="RibonucZ/Hydroxyglut_hydro"/>
</dbReference>
<accession>A0A6N7L0E3</accession>
<gene>
    <name evidence="2" type="ORF">F7Q99_34735</name>
</gene>
<feature type="non-terminal residue" evidence="2">
    <location>
        <position position="64"/>
    </location>
</feature>
<organism evidence="2 3">
    <name type="scientific">Streptomyces kaniharaensis</name>
    <dbReference type="NCBI Taxonomy" id="212423"/>
    <lineage>
        <taxon>Bacteria</taxon>
        <taxon>Bacillati</taxon>
        <taxon>Actinomycetota</taxon>
        <taxon>Actinomycetes</taxon>
        <taxon>Kitasatosporales</taxon>
        <taxon>Streptomycetaceae</taxon>
        <taxon>Streptomyces</taxon>
    </lineage>
</organism>
<evidence type="ECO:0000313" key="2">
    <source>
        <dbReference type="EMBL" id="MQS17200.1"/>
    </source>
</evidence>
<dbReference type="OrthoDB" id="2273115at2"/>
<dbReference type="AlphaFoldDB" id="A0A6N7L0E3"/>
<dbReference type="EMBL" id="WBOF01000003">
    <property type="protein sequence ID" value="MQS17200.1"/>
    <property type="molecule type" value="Genomic_DNA"/>
</dbReference>
<name>A0A6N7L0E3_9ACTN</name>
<dbReference type="SUPFAM" id="SSF56281">
    <property type="entry name" value="Metallo-hydrolase/oxidoreductase"/>
    <property type="match status" value="1"/>
</dbReference>
<evidence type="ECO:0000313" key="3">
    <source>
        <dbReference type="Proteomes" id="UP000450000"/>
    </source>
</evidence>
<dbReference type="RefSeq" id="WP_153469303.1">
    <property type="nucleotide sequence ID" value="NZ_WBOF01000003.1"/>
</dbReference>